<keyword evidence="1" id="KW-0862">Zinc</keyword>
<comment type="caution">
    <text evidence="5">The sequence shown here is derived from an EMBL/GenBank/DDBJ whole genome shotgun (WGS) entry which is preliminary data.</text>
</comment>
<dbReference type="SMART" id="SM00355">
    <property type="entry name" value="ZnF_C2H2"/>
    <property type="match status" value="2"/>
</dbReference>
<organism evidence="5 6">
    <name type="scientific">Steinernema carpocapsae</name>
    <name type="common">Entomopathogenic nematode</name>
    <dbReference type="NCBI Taxonomy" id="34508"/>
    <lineage>
        <taxon>Eukaryota</taxon>
        <taxon>Metazoa</taxon>
        <taxon>Ecdysozoa</taxon>
        <taxon>Nematoda</taxon>
        <taxon>Chromadorea</taxon>
        <taxon>Rhabditida</taxon>
        <taxon>Tylenchina</taxon>
        <taxon>Panagrolaimomorpha</taxon>
        <taxon>Strongyloidoidea</taxon>
        <taxon>Steinernematidae</taxon>
        <taxon>Steinernema</taxon>
    </lineage>
</organism>
<feature type="compositionally biased region" description="Low complexity" evidence="3">
    <location>
        <begin position="269"/>
        <end position="292"/>
    </location>
</feature>
<proteinExistence type="predicted"/>
<keyword evidence="2" id="KW-0175">Coiled coil</keyword>
<gene>
    <name evidence="5" type="ORF">L596_019160</name>
</gene>
<name>A0A4U5N8A5_STECR</name>
<dbReference type="Gene3D" id="3.30.160.60">
    <property type="entry name" value="Classic Zinc Finger"/>
    <property type="match status" value="1"/>
</dbReference>
<keyword evidence="6" id="KW-1185">Reference proteome</keyword>
<feature type="domain" description="C2H2-type" evidence="4">
    <location>
        <begin position="150"/>
        <end position="174"/>
    </location>
</feature>
<dbReference type="PROSITE" id="PS50157">
    <property type="entry name" value="ZINC_FINGER_C2H2_2"/>
    <property type="match status" value="1"/>
</dbReference>
<dbReference type="InterPro" id="IPR013087">
    <property type="entry name" value="Znf_C2H2_type"/>
</dbReference>
<protein>
    <recommendedName>
        <fullName evidence="4">C2H2-type domain-containing protein</fullName>
    </recommendedName>
</protein>
<evidence type="ECO:0000256" key="3">
    <source>
        <dbReference type="SAM" id="MobiDB-lite"/>
    </source>
</evidence>
<feature type="region of interest" description="Disordered" evidence="3">
    <location>
        <begin position="358"/>
        <end position="392"/>
    </location>
</feature>
<reference evidence="5 6" key="2">
    <citation type="journal article" date="2019" name="G3 (Bethesda)">
        <title>Hybrid Assembly of the Genome of the Entomopathogenic Nematode Steinernema carpocapsae Identifies the X-Chromosome.</title>
        <authorList>
            <person name="Serra L."/>
            <person name="Macchietto M."/>
            <person name="Macias-Munoz A."/>
            <person name="McGill C.J."/>
            <person name="Rodriguez I.M."/>
            <person name="Rodriguez B."/>
            <person name="Murad R."/>
            <person name="Mortazavi A."/>
        </authorList>
    </citation>
    <scope>NUCLEOTIDE SEQUENCE [LARGE SCALE GENOMIC DNA]</scope>
    <source>
        <strain evidence="5 6">ALL</strain>
    </source>
</reference>
<sequence>MESPAPKRAKSDSTKLFQAACRQLEELKEKVAETTGKVREFVNHLNGMGEEMKPEEAETLQQLMLQQHNTVGELGGELKRLLQNMDPKKCKLMVEDLKWIRKDEPDQEGSSTPAAIELTYAGIQRQIRDLRRAAAALRSRPSTDSSQMFYTCDFCPARFRHASARAQHATSVHSTISTRDQTIHRCHVENCKRRYFDISNLRAHIMQTHGEAEYNRHLELENQEEATRDAPPAEDHPTSTVPMAFSVFRFLNDLPRPGASAREAVPSGPTTATENPANTRTEANNETETPNEGGSVGAATGSQNFRQVRLRDLYQQRRQERYDRIRFDVHYGLSADQVVQILQERDRAVEALFGINPATNTLSSADSNYSPNLNSNPPPNPGTSDLEQHDLD</sequence>
<keyword evidence="1" id="KW-0863">Zinc-finger</keyword>
<evidence type="ECO:0000256" key="1">
    <source>
        <dbReference type="PROSITE-ProRule" id="PRU00042"/>
    </source>
</evidence>
<feature type="coiled-coil region" evidence="2">
    <location>
        <begin position="17"/>
        <end position="44"/>
    </location>
</feature>
<dbReference type="PROSITE" id="PS00028">
    <property type="entry name" value="ZINC_FINGER_C2H2_1"/>
    <property type="match status" value="2"/>
</dbReference>
<evidence type="ECO:0000259" key="4">
    <source>
        <dbReference type="PROSITE" id="PS50157"/>
    </source>
</evidence>
<dbReference type="Proteomes" id="UP000298663">
    <property type="component" value="Unassembled WGS sequence"/>
</dbReference>
<evidence type="ECO:0000313" key="6">
    <source>
        <dbReference type="Proteomes" id="UP000298663"/>
    </source>
</evidence>
<evidence type="ECO:0000256" key="2">
    <source>
        <dbReference type="SAM" id="Coils"/>
    </source>
</evidence>
<accession>A0A4U5N8A5</accession>
<reference evidence="5 6" key="1">
    <citation type="journal article" date="2015" name="Genome Biol.">
        <title>Comparative genomics of Steinernema reveals deeply conserved gene regulatory networks.</title>
        <authorList>
            <person name="Dillman A.R."/>
            <person name="Macchietto M."/>
            <person name="Porter C.F."/>
            <person name="Rogers A."/>
            <person name="Williams B."/>
            <person name="Antoshechkin I."/>
            <person name="Lee M.M."/>
            <person name="Goodwin Z."/>
            <person name="Lu X."/>
            <person name="Lewis E.E."/>
            <person name="Goodrich-Blair H."/>
            <person name="Stock S.P."/>
            <person name="Adams B.J."/>
            <person name="Sternberg P.W."/>
            <person name="Mortazavi A."/>
        </authorList>
    </citation>
    <scope>NUCLEOTIDE SEQUENCE [LARGE SCALE GENOMIC DNA]</scope>
    <source>
        <strain evidence="5 6">ALL</strain>
    </source>
</reference>
<dbReference type="EMBL" id="AZBU02000005">
    <property type="protein sequence ID" value="TKR78343.1"/>
    <property type="molecule type" value="Genomic_DNA"/>
</dbReference>
<keyword evidence="1" id="KW-0479">Metal-binding</keyword>
<dbReference type="AlphaFoldDB" id="A0A4U5N8A5"/>
<evidence type="ECO:0000313" key="5">
    <source>
        <dbReference type="EMBL" id="TKR78343.1"/>
    </source>
</evidence>
<dbReference type="GO" id="GO:0008270">
    <property type="term" value="F:zinc ion binding"/>
    <property type="evidence" value="ECO:0007669"/>
    <property type="project" value="UniProtKB-KW"/>
</dbReference>
<feature type="region of interest" description="Disordered" evidence="3">
    <location>
        <begin position="258"/>
        <end position="303"/>
    </location>
</feature>